<keyword evidence="3" id="KW-1185">Reference proteome</keyword>
<comment type="cofactor">
    <cofactor evidence="1">
        <name>Mn(2+)</name>
        <dbReference type="ChEBI" id="CHEBI:29035"/>
    </cofactor>
</comment>
<dbReference type="OrthoDB" id="10444at2157"/>
<proteinExistence type="predicted"/>
<name>A0A510DWY2_9CREN</name>
<reference evidence="2 3" key="1">
    <citation type="journal article" date="2020" name="Int. J. Syst. Evol. Microbiol.">
        <title>Sulfuracidifex tepidarius gen. nov., sp. nov. and transfer of Sulfolobus metallicus Huber and Stetter 1992 to the genus Sulfuracidifex as Sulfuracidifex metallicus comb. nov.</title>
        <authorList>
            <person name="Itoh T."/>
            <person name="Miura T."/>
            <person name="Sakai H.D."/>
            <person name="Kato S."/>
            <person name="Ohkuma M."/>
            <person name="Takashina T."/>
        </authorList>
    </citation>
    <scope>NUCLEOTIDE SEQUENCE [LARGE SCALE GENOMIC DNA]</scope>
    <source>
        <strain evidence="2 3">IC-006</strain>
    </source>
</reference>
<evidence type="ECO:0000313" key="3">
    <source>
        <dbReference type="Proteomes" id="UP000322983"/>
    </source>
</evidence>
<dbReference type="Gene3D" id="3.90.320.10">
    <property type="match status" value="1"/>
</dbReference>
<protein>
    <submittedName>
        <fullName evidence="2">CRISPR-associated exonuclease Cas4</fullName>
    </submittedName>
</protein>
<sequence length="222" mass="26310">MVVKEIIYKRLSENEIKDSFDGEYWPSQIWNCVRKQYYDRMYPVSIGYESTRFTVLGSALHELIADLLKEEQGINVISEVPIRIPHPSNSEIVFSGRADDIIIIQFTKERYIVEVKSVDDLQDKLRKGFLPKLEHRAQLNMYLRAYPRSHGILLYVDRSNFEIEEIPMNFDQDLYNKTLERSESLHGYLLKRETPPPEAKQNQDMSWQCKYCVHKARCDREQ</sequence>
<organism evidence="2 3">
    <name type="scientific">Sulfuracidifex tepidarius</name>
    <dbReference type="NCBI Taxonomy" id="1294262"/>
    <lineage>
        <taxon>Archaea</taxon>
        <taxon>Thermoproteota</taxon>
        <taxon>Thermoprotei</taxon>
        <taxon>Sulfolobales</taxon>
        <taxon>Sulfolobaceae</taxon>
        <taxon>Sulfuracidifex</taxon>
    </lineage>
</organism>
<dbReference type="EMBL" id="AP018929">
    <property type="protein sequence ID" value="BBG24717.1"/>
    <property type="molecule type" value="Genomic_DNA"/>
</dbReference>
<keyword evidence="2" id="KW-0269">Exonuclease</keyword>
<evidence type="ECO:0000313" key="2">
    <source>
        <dbReference type="EMBL" id="BBG24717.1"/>
    </source>
</evidence>
<dbReference type="GO" id="GO:0004527">
    <property type="term" value="F:exonuclease activity"/>
    <property type="evidence" value="ECO:0007669"/>
    <property type="project" value="UniProtKB-KW"/>
</dbReference>
<keyword evidence="2" id="KW-0540">Nuclease</keyword>
<dbReference type="STRING" id="1294262.GCA_001316085_01730"/>
<gene>
    <name evidence="2" type="ORF">IC006_2051</name>
</gene>
<dbReference type="KEGG" id="step:IC006_2051"/>
<evidence type="ECO:0000256" key="1">
    <source>
        <dbReference type="ARBA" id="ARBA00001936"/>
    </source>
</evidence>
<accession>A0A510DWY2</accession>
<keyword evidence="2" id="KW-0378">Hydrolase</keyword>
<dbReference type="Proteomes" id="UP000322983">
    <property type="component" value="Chromosome"/>
</dbReference>
<dbReference type="InterPro" id="IPR011604">
    <property type="entry name" value="PDDEXK-like_dom_sf"/>
</dbReference>
<dbReference type="AlphaFoldDB" id="A0A510DWY2"/>
<dbReference type="GeneID" id="41715806"/>
<dbReference type="RefSeq" id="WP_149528664.1">
    <property type="nucleotide sequence ID" value="NZ_AP018929.1"/>
</dbReference>